<gene>
    <name evidence="2" type="ORF">ACFQO6_24475</name>
</gene>
<feature type="compositionally biased region" description="Low complexity" evidence="1">
    <location>
        <begin position="64"/>
        <end position="75"/>
    </location>
</feature>
<feature type="compositionally biased region" description="Basic and acidic residues" evidence="1">
    <location>
        <begin position="35"/>
        <end position="49"/>
    </location>
</feature>
<keyword evidence="3" id="KW-1185">Reference proteome</keyword>
<comment type="caution">
    <text evidence="2">The sequence shown here is derived from an EMBL/GenBank/DDBJ whole genome shotgun (WGS) entry which is preliminary data.</text>
</comment>
<name>A0ABW2N838_9ACTN</name>
<reference evidence="3" key="1">
    <citation type="journal article" date="2019" name="Int. J. Syst. Evol. Microbiol.">
        <title>The Global Catalogue of Microorganisms (GCM) 10K type strain sequencing project: providing services to taxonomists for standard genome sequencing and annotation.</title>
        <authorList>
            <consortium name="The Broad Institute Genomics Platform"/>
            <consortium name="The Broad Institute Genome Sequencing Center for Infectious Disease"/>
            <person name="Wu L."/>
            <person name="Ma J."/>
        </authorList>
    </citation>
    <scope>NUCLEOTIDE SEQUENCE [LARGE SCALE GENOMIC DNA]</scope>
    <source>
        <strain evidence="3">FCH27</strain>
    </source>
</reference>
<sequence>MSENEYWFCLTHHTVEGHDGCKNADRLGPYPSSEEASRALEKVRERNEAWDNDPAWNDDDAPDPGDGITPGTPDH</sequence>
<accession>A0ABW2N838</accession>
<proteinExistence type="predicted"/>
<dbReference type="Proteomes" id="UP001596524">
    <property type="component" value="Unassembled WGS sequence"/>
</dbReference>
<dbReference type="RefSeq" id="WP_255889205.1">
    <property type="nucleotide sequence ID" value="NZ_JAFMZM010000002.1"/>
</dbReference>
<evidence type="ECO:0000313" key="3">
    <source>
        <dbReference type="Proteomes" id="UP001596524"/>
    </source>
</evidence>
<protein>
    <recommendedName>
        <fullName evidence="4">SPOR domain-containing protein</fullName>
    </recommendedName>
</protein>
<dbReference type="EMBL" id="JBHTCH010000030">
    <property type="protein sequence ID" value="MFC7363451.1"/>
    <property type="molecule type" value="Genomic_DNA"/>
</dbReference>
<evidence type="ECO:0008006" key="4">
    <source>
        <dbReference type="Google" id="ProtNLM"/>
    </source>
</evidence>
<evidence type="ECO:0000256" key="1">
    <source>
        <dbReference type="SAM" id="MobiDB-lite"/>
    </source>
</evidence>
<feature type="region of interest" description="Disordered" evidence="1">
    <location>
        <begin position="18"/>
        <end position="75"/>
    </location>
</feature>
<organism evidence="2 3">
    <name type="scientific">Nocardioides astragali</name>
    <dbReference type="NCBI Taxonomy" id="1776736"/>
    <lineage>
        <taxon>Bacteria</taxon>
        <taxon>Bacillati</taxon>
        <taxon>Actinomycetota</taxon>
        <taxon>Actinomycetes</taxon>
        <taxon>Propionibacteriales</taxon>
        <taxon>Nocardioidaceae</taxon>
        <taxon>Nocardioides</taxon>
    </lineage>
</organism>
<evidence type="ECO:0000313" key="2">
    <source>
        <dbReference type="EMBL" id="MFC7363451.1"/>
    </source>
</evidence>